<accession>A0A0C3SC48</accession>
<dbReference type="STRING" id="745531.A0A0C3SC48"/>
<dbReference type="InterPro" id="IPR051654">
    <property type="entry name" value="Meroterpenoid_MTases"/>
</dbReference>
<dbReference type="EMBL" id="KN840478">
    <property type="protein sequence ID" value="KIP08520.1"/>
    <property type="molecule type" value="Genomic_DNA"/>
</dbReference>
<dbReference type="PANTHER" id="PTHR35897">
    <property type="entry name" value="METHYLTRANSFERASE AUSD"/>
    <property type="match status" value="1"/>
</dbReference>
<evidence type="ECO:0008006" key="8">
    <source>
        <dbReference type="Google" id="ProtNLM"/>
    </source>
</evidence>
<evidence type="ECO:0000256" key="3">
    <source>
        <dbReference type="ARBA" id="ARBA00022691"/>
    </source>
</evidence>
<name>A0A0C3SC48_PHLG1</name>
<feature type="region of interest" description="Disordered" evidence="5">
    <location>
        <begin position="1"/>
        <end position="21"/>
    </location>
</feature>
<comment type="pathway">
    <text evidence="1">Secondary metabolite biosynthesis.</text>
</comment>
<keyword evidence="2" id="KW-0808">Transferase</keyword>
<evidence type="ECO:0000256" key="5">
    <source>
        <dbReference type="SAM" id="MobiDB-lite"/>
    </source>
</evidence>
<dbReference type="HOGENOM" id="CLU_051542_1_1_1"/>
<dbReference type="GO" id="GO:0016740">
    <property type="term" value="F:transferase activity"/>
    <property type="evidence" value="ECO:0007669"/>
    <property type="project" value="UniProtKB-KW"/>
</dbReference>
<dbReference type="PANTHER" id="PTHR35897:SF1">
    <property type="entry name" value="METHYLTRANSFERASE AUSD"/>
    <property type="match status" value="1"/>
</dbReference>
<dbReference type="Gene3D" id="3.40.50.150">
    <property type="entry name" value="Vaccinia Virus protein VP39"/>
    <property type="match status" value="1"/>
</dbReference>
<evidence type="ECO:0000313" key="6">
    <source>
        <dbReference type="EMBL" id="KIP08520.1"/>
    </source>
</evidence>
<gene>
    <name evidence="6" type="ORF">PHLGIDRAFT_104156</name>
</gene>
<evidence type="ECO:0000256" key="1">
    <source>
        <dbReference type="ARBA" id="ARBA00005179"/>
    </source>
</evidence>
<protein>
    <recommendedName>
        <fullName evidence="8">Methyltransferase domain-containing protein</fullName>
    </recommendedName>
</protein>
<keyword evidence="7" id="KW-1185">Reference proteome</keyword>
<proteinExistence type="inferred from homology"/>
<dbReference type="InterPro" id="IPR029063">
    <property type="entry name" value="SAM-dependent_MTases_sf"/>
</dbReference>
<evidence type="ECO:0000256" key="4">
    <source>
        <dbReference type="ARBA" id="ARBA00038314"/>
    </source>
</evidence>
<feature type="compositionally biased region" description="Polar residues" evidence="5">
    <location>
        <begin position="1"/>
        <end position="13"/>
    </location>
</feature>
<reference evidence="6 7" key="1">
    <citation type="journal article" date="2014" name="PLoS Genet.">
        <title>Analysis of the Phlebiopsis gigantea genome, transcriptome and secretome provides insight into its pioneer colonization strategies of wood.</title>
        <authorList>
            <person name="Hori C."/>
            <person name="Ishida T."/>
            <person name="Igarashi K."/>
            <person name="Samejima M."/>
            <person name="Suzuki H."/>
            <person name="Master E."/>
            <person name="Ferreira P."/>
            <person name="Ruiz-Duenas F.J."/>
            <person name="Held B."/>
            <person name="Canessa P."/>
            <person name="Larrondo L.F."/>
            <person name="Schmoll M."/>
            <person name="Druzhinina I.S."/>
            <person name="Kubicek C.P."/>
            <person name="Gaskell J.A."/>
            <person name="Kersten P."/>
            <person name="St John F."/>
            <person name="Glasner J."/>
            <person name="Sabat G."/>
            <person name="Splinter BonDurant S."/>
            <person name="Syed K."/>
            <person name="Yadav J."/>
            <person name="Mgbeahuruike A.C."/>
            <person name="Kovalchuk A."/>
            <person name="Asiegbu F.O."/>
            <person name="Lackner G."/>
            <person name="Hoffmeister D."/>
            <person name="Rencoret J."/>
            <person name="Gutierrez A."/>
            <person name="Sun H."/>
            <person name="Lindquist E."/>
            <person name="Barry K."/>
            <person name="Riley R."/>
            <person name="Grigoriev I.V."/>
            <person name="Henrissat B."/>
            <person name="Kues U."/>
            <person name="Berka R.M."/>
            <person name="Martinez A.T."/>
            <person name="Covert S.F."/>
            <person name="Blanchette R.A."/>
            <person name="Cullen D."/>
        </authorList>
    </citation>
    <scope>NUCLEOTIDE SEQUENCE [LARGE SCALE GENOMIC DNA]</scope>
    <source>
        <strain evidence="6 7">11061_1 CR5-6</strain>
    </source>
</reference>
<sequence length="314" mass="33833">MGESSHNGTSNANAGEAPDRGGWAELDERLYKLDDADVQFLLDATGLETPAELKEHILGIQAEAYAVHPYPCIRGFTFAQLKISQFPVYGELLRLGRDRPGALFLDVGCGSGIDVRKAVADGFPVGQVVATDLHAAFWEIGHRLCKSTPETFPVKFLAGDVLDPAHLRAPPGGAPDSPAPPLSVPALASLTPLRARLSAIFVYAVFHVFAEDDQERLAVRLASLLSAQPGSMMFGAQCGMPAKGTRVETMSPSAPPRPIFCHSPASWAALWTAVFGVGRVEVKAELRELPPDVIGFQPAAGLPYWYMYWSVIRL</sequence>
<dbReference type="SUPFAM" id="SSF53335">
    <property type="entry name" value="S-adenosyl-L-methionine-dependent methyltransferases"/>
    <property type="match status" value="1"/>
</dbReference>
<comment type="similarity">
    <text evidence="4">Belongs to the class I-like SAM-binding methyltransferase superfamily.</text>
</comment>
<dbReference type="Proteomes" id="UP000053257">
    <property type="component" value="Unassembled WGS sequence"/>
</dbReference>
<evidence type="ECO:0000313" key="7">
    <source>
        <dbReference type="Proteomes" id="UP000053257"/>
    </source>
</evidence>
<dbReference type="AlphaFoldDB" id="A0A0C3SC48"/>
<keyword evidence="3" id="KW-0949">S-adenosyl-L-methionine</keyword>
<dbReference type="OrthoDB" id="2094832at2759"/>
<organism evidence="6 7">
    <name type="scientific">Phlebiopsis gigantea (strain 11061_1 CR5-6)</name>
    <name type="common">White-rot fungus</name>
    <name type="synonym">Peniophora gigantea</name>
    <dbReference type="NCBI Taxonomy" id="745531"/>
    <lineage>
        <taxon>Eukaryota</taxon>
        <taxon>Fungi</taxon>
        <taxon>Dikarya</taxon>
        <taxon>Basidiomycota</taxon>
        <taxon>Agaricomycotina</taxon>
        <taxon>Agaricomycetes</taxon>
        <taxon>Polyporales</taxon>
        <taxon>Phanerochaetaceae</taxon>
        <taxon>Phlebiopsis</taxon>
    </lineage>
</organism>
<evidence type="ECO:0000256" key="2">
    <source>
        <dbReference type="ARBA" id="ARBA00022679"/>
    </source>
</evidence>